<reference evidence="2" key="1">
    <citation type="journal article" date="2009" name="PLoS Genet.">
        <title>Sequencing, mapping, and analysis of 27,455 maize full-length cDNAs.</title>
        <authorList>
            <person name="Soderlund C."/>
            <person name="Descour A."/>
            <person name="Kudrna D."/>
            <person name="Bomhoff M."/>
            <person name="Boyd L."/>
            <person name="Currie J."/>
            <person name="Angelova A."/>
            <person name="Collura K."/>
            <person name="Wissotski M."/>
            <person name="Ashley E."/>
            <person name="Morrow D."/>
            <person name="Fernandes J."/>
            <person name="Walbot V."/>
            <person name="Yu Y."/>
        </authorList>
    </citation>
    <scope>NUCLEOTIDE SEQUENCE</scope>
    <source>
        <strain evidence="2">B73</strain>
    </source>
</reference>
<proteinExistence type="evidence at transcript level"/>
<dbReference type="KEGG" id="zma:100383628"/>
<dbReference type="ExpressionAtlas" id="C0PHV5">
    <property type="expression patterns" value="baseline and differential"/>
</dbReference>
<dbReference type="GeneID" id="100383628"/>
<organism evidence="2">
    <name type="scientific">Zea mays</name>
    <name type="common">Maize</name>
    <dbReference type="NCBI Taxonomy" id="4577"/>
    <lineage>
        <taxon>Eukaryota</taxon>
        <taxon>Viridiplantae</taxon>
        <taxon>Streptophyta</taxon>
        <taxon>Embryophyta</taxon>
        <taxon>Tracheophyta</taxon>
        <taxon>Spermatophyta</taxon>
        <taxon>Magnoliopsida</taxon>
        <taxon>Liliopsida</taxon>
        <taxon>Poales</taxon>
        <taxon>Poaceae</taxon>
        <taxon>PACMAD clade</taxon>
        <taxon>Panicoideae</taxon>
        <taxon>Andropogonodae</taxon>
        <taxon>Andropogoneae</taxon>
        <taxon>Tripsacinae</taxon>
        <taxon>Zea</taxon>
    </lineage>
</organism>
<dbReference type="AlphaFoldDB" id="C0PHV5"/>
<dbReference type="RefSeq" id="NP_001169747.1">
    <property type="nucleotide sequence ID" value="NM_001176276.1"/>
</dbReference>
<keyword evidence="1" id="KW-0812">Transmembrane</keyword>
<protein>
    <recommendedName>
        <fullName evidence="3">Transmembrane protein</fullName>
    </recommendedName>
</protein>
<feature type="transmembrane region" description="Helical" evidence="1">
    <location>
        <begin position="20"/>
        <end position="38"/>
    </location>
</feature>
<evidence type="ECO:0000256" key="1">
    <source>
        <dbReference type="SAM" id="Phobius"/>
    </source>
</evidence>
<evidence type="ECO:0008006" key="3">
    <source>
        <dbReference type="Google" id="ProtNLM"/>
    </source>
</evidence>
<sequence length="244" mass="25860">MALVSRDLARLGPCCCSPISFISLLSIVVFLSLVLFCAGRPHLCSSWLAEQLALSCRASCSPSAFHGARPGLSSLLVMATVRSLLLCRMQASLPEFRHPRPLPCFLGCVSFCRPSSALRFPFLCACARRAVSHWPAVQLASTSYVPCSSSTVARAARPCAGESPLVLVACSSPGSVATSPLFLSSAPASCSCCPCQAPFNRSSSSSSIARVRFSPRHGVSSFLVESRRVSCFLLASVPSRLARL</sequence>
<dbReference type="EMBL" id="BT067874">
    <property type="protein sequence ID" value="ACN34771.1"/>
    <property type="molecule type" value="mRNA"/>
</dbReference>
<name>C0PHV5_MAIZE</name>
<accession>C0PHV5</accession>
<dbReference type="HOGENOM" id="CLU_1139477_0_0_1"/>
<keyword evidence="1" id="KW-0472">Membrane</keyword>
<keyword evidence="1" id="KW-1133">Transmembrane helix</keyword>
<evidence type="ECO:0000313" key="2">
    <source>
        <dbReference type="EMBL" id="ACN34771.1"/>
    </source>
</evidence>